<sequence>MLKDLRTGARVNGGTVLGTIGREPRKGGSAEGRTASMAFGVRPAGKGAPRVDPRPLLDGWRLLSATAERESDERRTGEKKSALFGIRAGSATAGQVLLLGKESLQARVLADDRIELPPVGRAQIRAGLIDRRVLATLAYLAANGHDLRISSLRRPGSITTSGNLSEHDSGNAVDIAAVDGQVISPKTQGAGSITDRTVRLLLRLQGTMTPHQIITLMGPDDFGGARNVLAMGDHDDHIHVGFSVAGGDGAAAGGQLASALKPGQWDDLVERLGKIENPQVATKASRFSLKVRR</sequence>
<reference evidence="1" key="1">
    <citation type="submission" date="2020-05" db="EMBL/GenBank/DDBJ databases">
        <authorList>
            <person name="Chiriac C."/>
            <person name="Salcher M."/>
            <person name="Ghai R."/>
            <person name="Kavagutti S V."/>
        </authorList>
    </citation>
    <scope>NUCLEOTIDE SEQUENCE</scope>
</reference>
<dbReference type="EMBL" id="CAFBMK010000397">
    <property type="protein sequence ID" value="CAB4955655.1"/>
    <property type="molecule type" value="Genomic_DNA"/>
</dbReference>
<proteinExistence type="predicted"/>
<organism evidence="1">
    <name type="scientific">freshwater metagenome</name>
    <dbReference type="NCBI Taxonomy" id="449393"/>
    <lineage>
        <taxon>unclassified sequences</taxon>
        <taxon>metagenomes</taxon>
        <taxon>ecological metagenomes</taxon>
    </lineage>
</organism>
<name>A0A6J7KJQ0_9ZZZZ</name>
<accession>A0A6J7KJQ0</accession>
<dbReference type="AlphaFoldDB" id="A0A6J7KJQ0"/>
<gene>
    <name evidence="1" type="ORF">UFOPK3564_03743</name>
</gene>
<evidence type="ECO:0000313" key="1">
    <source>
        <dbReference type="EMBL" id="CAB4955655.1"/>
    </source>
</evidence>
<protein>
    <submittedName>
        <fullName evidence="1">Unannotated protein</fullName>
    </submittedName>
</protein>